<protein>
    <submittedName>
        <fullName evidence="5">Shikimate dehydrogenase</fullName>
    </submittedName>
</protein>
<dbReference type="Gene3D" id="3.40.50.10860">
    <property type="entry name" value="Leucine Dehydrogenase, chain A, domain 1"/>
    <property type="match status" value="1"/>
</dbReference>
<dbReference type="InterPro" id="IPR036291">
    <property type="entry name" value="NAD(P)-bd_dom_sf"/>
</dbReference>
<gene>
    <name evidence="5" type="ORF">K8352_03940</name>
</gene>
<dbReference type="InterPro" id="IPR046346">
    <property type="entry name" value="Aminoacid_DH-like_N_sf"/>
</dbReference>
<comment type="caution">
    <text evidence="5">The sequence shown here is derived from an EMBL/GenBank/DDBJ whole genome shotgun (WGS) entry which is preliminary data.</text>
</comment>
<dbReference type="AlphaFoldDB" id="A0AAE3JNH9"/>
<dbReference type="SUPFAM" id="SSF51735">
    <property type="entry name" value="NAD(P)-binding Rossmann-fold domains"/>
    <property type="match status" value="1"/>
</dbReference>
<dbReference type="GO" id="GO:0009423">
    <property type="term" value="P:chorismate biosynthetic process"/>
    <property type="evidence" value="ECO:0007669"/>
    <property type="project" value="TreeGrafter"/>
</dbReference>
<dbReference type="EMBL" id="JAIRBC010000004">
    <property type="protein sequence ID" value="MCG2459886.1"/>
    <property type="molecule type" value="Genomic_DNA"/>
</dbReference>
<proteinExistence type="predicted"/>
<evidence type="ECO:0000313" key="6">
    <source>
        <dbReference type="Proteomes" id="UP001200642"/>
    </source>
</evidence>
<name>A0AAE3JNH9_9FLAO</name>
<dbReference type="RefSeq" id="WP_317901030.1">
    <property type="nucleotide sequence ID" value="NZ_JAIRBC010000004.1"/>
</dbReference>
<keyword evidence="6" id="KW-1185">Reference proteome</keyword>
<evidence type="ECO:0000256" key="2">
    <source>
        <dbReference type="ARBA" id="ARBA00023002"/>
    </source>
</evidence>
<evidence type="ECO:0000256" key="1">
    <source>
        <dbReference type="ARBA" id="ARBA00004871"/>
    </source>
</evidence>
<dbReference type="PANTHER" id="PTHR21089">
    <property type="entry name" value="SHIKIMATE DEHYDROGENASE"/>
    <property type="match status" value="1"/>
</dbReference>
<organism evidence="5 6">
    <name type="scientific">Cerina litoralis</name>
    <dbReference type="NCBI Taxonomy" id="2874477"/>
    <lineage>
        <taxon>Bacteria</taxon>
        <taxon>Pseudomonadati</taxon>
        <taxon>Bacteroidota</taxon>
        <taxon>Flavobacteriia</taxon>
        <taxon>Flavobacteriales</taxon>
        <taxon>Flavobacteriaceae</taxon>
        <taxon>Cerina</taxon>
    </lineage>
</organism>
<dbReference type="PANTHER" id="PTHR21089:SF1">
    <property type="entry name" value="BIFUNCTIONAL 3-DEHYDROQUINATE DEHYDRATASE_SHIKIMATE DEHYDROGENASE, CHLOROPLASTIC"/>
    <property type="match status" value="1"/>
</dbReference>
<dbReference type="CDD" id="cd01065">
    <property type="entry name" value="NAD_bind_Shikimate_DH"/>
    <property type="match status" value="1"/>
</dbReference>
<evidence type="ECO:0000313" key="5">
    <source>
        <dbReference type="EMBL" id="MCG2459886.1"/>
    </source>
</evidence>
<dbReference type="GO" id="GO:0050661">
    <property type="term" value="F:NADP binding"/>
    <property type="evidence" value="ECO:0007669"/>
    <property type="project" value="TreeGrafter"/>
</dbReference>
<dbReference type="GO" id="GO:0009073">
    <property type="term" value="P:aromatic amino acid family biosynthetic process"/>
    <property type="evidence" value="ECO:0007669"/>
    <property type="project" value="UniProtKB-KW"/>
</dbReference>
<keyword evidence="3" id="KW-0057">Aromatic amino acid biosynthesis</keyword>
<dbReference type="Proteomes" id="UP001200642">
    <property type="component" value="Unassembled WGS sequence"/>
</dbReference>
<keyword evidence="3" id="KW-0028">Amino-acid biosynthesis</keyword>
<dbReference type="Pfam" id="PF08501">
    <property type="entry name" value="Shikimate_dh_N"/>
    <property type="match status" value="1"/>
</dbReference>
<feature type="domain" description="Shikimate dehydrogenase substrate binding N-terminal" evidence="4">
    <location>
        <begin position="13"/>
        <end position="95"/>
    </location>
</feature>
<comment type="pathway">
    <text evidence="1">Metabolic intermediate biosynthesis; chorismate biosynthesis; chorismate from D-erythrose 4-phosphate and phosphoenolpyruvate: step 4/7.</text>
</comment>
<dbReference type="GO" id="GO:0005829">
    <property type="term" value="C:cytosol"/>
    <property type="evidence" value="ECO:0007669"/>
    <property type="project" value="TreeGrafter"/>
</dbReference>
<dbReference type="Gene3D" id="3.40.50.720">
    <property type="entry name" value="NAD(P)-binding Rossmann-like Domain"/>
    <property type="match status" value="1"/>
</dbReference>
<accession>A0AAE3JNH9</accession>
<dbReference type="SUPFAM" id="SSF53223">
    <property type="entry name" value="Aminoacid dehydrogenase-like, N-terminal domain"/>
    <property type="match status" value="1"/>
</dbReference>
<evidence type="ECO:0000256" key="3">
    <source>
        <dbReference type="ARBA" id="ARBA00023141"/>
    </source>
</evidence>
<keyword evidence="2" id="KW-0560">Oxidoreductase</keyword>
<dbReference type="InterPro" id="IPR013708">
    <property type="entry name" value="Shikimate_DH-bd_N"/>
</dbReference>
<evidence type="ECO:0000259" key="4">
    <source>
        <dbReference type="Pfam" id="PF08501"/>
    </source>
</evidence>
<reference evidence="5" key="1">
    <citation type="submission" date="2023-02" db="EMBL/GenBank/DDBJ databases">
        <title>Genome of Flavobacteriaceae gen. nov. sp. strain F89.</title>
        <authorList>
            <person name="Wang Y."/>
        </authorList>
    </citation>
    <scope>NUCLEOTIDE SEQUENCE</scope>
    <source>
        <strain evidence="5">F89</strain>
    </source>
</reference>
<sequence length="250" mass="28401">MGKKENKNNRFGLVGRNISYSFSKGYFTEKFSVLGLDDYTYENFDLEKIEDFSSLITNNPNIKGVNVTIPYKEAVLPYLSEIHPKAAQIGAVNTIKLHKDQRIGFNTDVYGFRKAIEQFLKPHHKKALILGTGGASKAVAFVFDELNLPFQFVSRNPKANQLNYSDLDHRNMKEYTVLVNCTPLGTFPKVEDRPSIPYQSIGDNHLLFDLIYNPPKTSFLIEGESRGATISNGLRMLQLQAEKAWEIWNT</sequence>
<dbReference type="InterPro" id="IPR022893">
    <property type="entry name" value="Shikimate_DH_fam"/>
</dbReference>
<dbReference type="GO" id="GO:0019632">
    <property type="term" value="P:shikimate metabolic process"/>
    <property type="evidence" value="ECO:0007669"/>
    <property type="project" value="TreeGrafter"/>
</dbReference>
<dbReference type="GO" id="GO:0004764">
    <property type="term" value="F:shikimate 3-dehydrogenase (NADP+) activity"/>
    <property type="evidence" value="ECO:0007669"/>
    <property type="project" value="InterPro"/>
</dbReference>